<evidence type="ECO:0000313" key="4">
    <source>
        <dbReference type="Proteomes" id="UP001140949"/>
    </source>
</evidence>
<feature type="compositionally biased region" description="Basic and acidic residues" evidence="1">
    <location>
        <begin position="219"/>
        <end position="228"/>
    </location>
</feature>
<proteinExistence type="predicted"/>
<gene>
    <name evidence="2" type="ORF">M6B38_107655</name>
    <name evidence="3" type="ORF">M6B38_156405</name>
</gene>
<dbReference type="AlphaFoldDB" id="A0AAX6F202"/>
<sequence length="614" mass="68712">MKPSFTFECQNIWRFDQRKEDQSSYVLQAAEAPAGEKGRYKIINNLKKISETSFDSLSVSKAPGSSMNWANFSTYHFQKTTRSNSERKHFPMFDINRRIETILGPLKRTGYGTMEVRMNGPKLDLGESSSSPHLIEFASEEHQLQQQRVAETKNQLMQKYDSVSGSSPHNYQAFMSTKDEEDNNLFSSKVVYKEHFANTNFSYLRQEMCNSSSHSTSMVHERKNDKQVLRTSGCSWTRLKDGSTSSPNDIPQTPLTGEDDTESENSYHSRSIKSNKLENCCNMGTVRTENASSYVNTRKGRSQKHADETHLLFTKKMSTNLLHEDQTVGESAASAKVKGASFFERLTSPASLHHIGQREENSVPMVGSTNTKCSNEIDANFMYKQIEPSARIDLVCTDIRPASSSPAVGTSSRSQKDIACYNTKLAEIDDSNLEATSSKDVSTSRSESMDVDNLSCTRKPSSSAEKDTDATWKWVKRLRSNTLDSIPIATKRLKLEDASPGVAEVVTCNRSISNPPQSQQLVESSVLPKKVQCCSVDSVMAIPWIQRWCRQSRATSAVPVLCAPEHSNVLPERLEAKQFPSLAAMALMGKSVNNFRPCEFQKRGATNVWNTGEF</sequence>
<reference evidence="3" key="2">
    <citation type="submission" date="2023-04" db="EMBL/GenBank/DDBJ databases">
        <authorList>
            <person name="Bruccoleri R.E."/>
            <person name="Oakeley E.J."/>
            <person name="Faust A.-M."/>
            <person name="Dessus-Babus S."/>
            <person name="Altorfer M."/>
            <person name="Burckhardt D."/>
            <person name="Oertli M."/>
            <person name="Naumann U."/>
            <person name="Petersen F."/>
            <person name="Wong J."/>
        </authorList>
    </citation>
    <scope>NUCLEOTIDE SEQUENCE</scope>
    <source>
        <strain evidence="3">GSM-AAB239-AS_SAM_17_03QT</strain>
        <tissue evidence="3">Leaf</tissue>
    </source>
</reference>
<protein>
    <submittedName>
        <fullName evidence="3">Uncharacterized protein</fullName>
    </submittedName>
</protein>
<feature type="compositionally biased region" description="Polar residues" evidence="1">
    <location>
        <begin position="434"/>
        <end position="446"/>
    </location>
</feature>
<comment type="caution">
    <text evidence="3">The sequence shown here is derived from an EMBL/GenBank/DDBJ whole genome shotgun (WGS) entry which is preliminary data.</text>
</comment>
<dbReference type="EMBL" id="JANAVB010032419">
    <property type="protein sequence ID" value="KAJ6810457.1"/>
    <property type="molecule type" value="Genomic_DNA"/>
</dbReference>
<dbReference type="EMBL" id="JANAVB010036615">
    <property type="protein sequence ID" value="KAJ6803271.1"/>
    <property type="molecule type" value="Genomic_DNA"/>
</dbReference>
<dbReference type="Proteomes" id="UP001140949">
    <property type="component" value="Unassembled WGS sequence"/>
</dbReference>
<feature type="region of interest" description="Disordered" evidence="1">
    <location>
        <begin position="215"/>
        <end position="271"/>
    </location>
</feature>
<name>A0AAX6F202_IRIPA</name>
<dbReference type="GO" id="GO:0010099">
    <property type="term" value="P:regulation of photomorphogenesis"/>
    <property type="evidence" value="ECO:0007669"/>
    <property type="project" value="InterPro"/>
</dbReference>
<dbReference type="PANTHER" id="PTHR36062">
    <property type="entry name" value="OS01G0687300 PROTEIN"/>
    <property type="match status" value="1"/>
</dbReference>
<feature type="compositionally biased region" description="Polar residues" evidence="1">
    <location>
        <begin position="242"/>
        <end position="255"/>
    </location>
</feature>
<keyword evidence="4" id="KW-1185">Reference proteome</keyword>
<evidence type="ECO:0000256" key="1">
    <source>
        <dbReference type="SAM" id="MobiDB-lite"/>
    </source>
</evidence>
<accession>A0AAX6F202</accession>
<organism evidence="3 4">
    <name type="scientific">Iris pallida</name>
    <name type="common">Sweet iris</name>
    <dbReference type="NCBI Taxonomy" id="29817"/>
    <lineage>
        <taxon>Eukaryota</taxon>
        <taxon>Viridiplantae</taxon>
        <taxon>Streptophyta</taxon>
        <taxon>Embryophyta</taxon>
        <taxon>Tracheophyta</taxon>
        <taxon>Spermatophyta</taxon>
        <taxon>Magnoliopsida</taxon>
        <taxon>Liliopsida</taxon>
        <taxon>Asparagales</taxon>
        <taxon>Iridaceae</taxon>
        <taxon>Iridoideae</taxon>
        <taxon>Irideae</taxon>
        <taxon>Iris</taxon>
    </lineage>
</organism>
<evidence type="ECO:0000313" key="2">
    <source>
        <dbReference type="EMBL" id="KAJ6803271.1"/>
    </source>
</evidence>
<feature type="compositionally biased region" description="Polar residues" evidence="1">
    <location>
        <begin position="454"/>
        <end position="463"/>
    </location>
</feature>
<feature type="region of interest" description="Disordered" evidence="1">
    <location>
        <begin position="434"/>
        <end position="464"/>
    </location>
</feature>
<reference evidence="3" key="1">
    <citation type="journal article" date="2023" name="GigaByte">
        <title>Genome assembly of the bearded iris, Iris pallida Lam.</title>
        <authorList>
            <person name="Bruccoleri R.E."/>
            <person name="Oakeley E.J."/>
            <person name="Faust A.M.E."/>
            <person name="Altorfer M."/>
            <person name="Dessus-Babus S."/>
            <person name="Burckhardt D."/>
            <person name="Oertli M."/>
            <person name="Naumann U."/>
            <person name="Petersen F."/>
            <person name="Wong J."/>
        </authorList>
    </citation>
    <scope>NUCLEOTIDE SEQUENCE</scope>
    <source>
        <strain evidence="3">GSM-AAB239-AS_SAM_17_03QT</strain>
    </source>
</reference>
<dbReference type="PANTHER" id="PTHR36062:SF1">
    <property type="entry name" value="OS01G0687300 PROTEIN"/>
    <property type="match status" value="1"/>
</dbReference>
<evidence type="ECO:0000313" key="3">
    <source>
        <dbReference type="EMBL" id="KAJ6810457.1"/>
    </source>
</evidence>
<dbReference type="InterPro" id="IPR037476">
    <property type="entry name" value="PCH1"/>
</dbReference>